<gene>
    <name evidence="1" type="ORF">PFLUV_G00041960</name>
</gene>
<keyword evidence="2" id="KW-1185">Reference proteome</keyword>
<organism evidence="1 2">
    <name type="scientific">Perca fluviatilis</name>
    <name type="common">European perch</name>
    <dbReference type="NCBI Taxonomy" id="8168"/>
    <lineage>
        <taxon>Eukaryota</taxon>
        <taxon>Metazoa</taxon>
        <taxon>Chordata</taxon>
        <taxon>Craniata</taxon>
        <taxon>Vertebrata</taxon>
        <taxon>Euteleostomi</taxon>
        <taxon>Actinopterygii</taxon>
        <taxon>Neopterygii</taxon>
        <taxon>Teleostei</taxon>
        <taxon>Neoteleostei</taxon>
        <taxon>Acanthomorphata</taxon>
        <taxon>Eupercaria</taxon>
        <taxon>Perciformes</taxon>
        <taxon>Percoidei</taxon>
        <taxon>Percidae</taxon>
        <taxon>Percinae</taxon>
        <taxon>Perca</taxon>
    </lineage>
</organism>
<protein>
    <submittedName>
        <fullName evidence="1">Uncharacterized protein</fullName>
    </submittedName>
</protein>
<dbReference type="EMBL" id="VHII01000004">
    <property type="protein sequence ID" value="KAF1391423.1"/>
    <property type="molecule type" value="Genomic_DNA"/>
</dbReference>
<name>A0A6A5FLJ1_PERFL</name>
<dbReference type="Proteomes" id="UP000465112">
    <property type="component" value="Chromosome 4"/>
</dbReference>
<comment type="caution">
    <text evidence="1">The sequence shown here is derived from an EMBL/GenBank/DDBJ whole genome shotgun (WGS) entry which is preliminary data.</text>
</comment>
<evidence type="ECO:0000313" key="1">
    <source>
        <dbReference type="EMBL" id="KAF1391423.1"/>
    </source>
</evidence>
<accession>A0A6A5FLJ1</accession>
<evidence type="ECO:0000313" key="2">
    <source>
        <dbReference type="Proteomes" id="UP000465112"/>
    </source>
</evidence>
<dbReference type="AlphaFoldDB" id="A0A6A5FLJ1"/>
<proteinExistence type="predicted"/>
<reference evidence="1 2" key="1">
    <citation type="submission" date="2019-06" db="EMBL/GenBank/DDBJ databases">
        <title>A chromosome-scale genome assembly of the European perch, Perca fluviatilis.</title>
        <authorList>
            <person name="Roques C."/>
            <person name="Zahm M."/>
            <person name="Cabau C."/>
            <person name="Klopp C."/>
            <person name="Bouchez O."/>
            <person name="Donnadieu C."/>
            <person name="Kuhl H."/>
            <person name="Gislard M."/>
            <person name="Guendouz S."/>
            <person name="Journot L."/>
            <person name="Haffray P."/>
            <person name="Bestin A."/>
            <person name="Morvezen R."/>
            <person name="Feron R."/>
            <person name="Wen M."/>
            <person name="Jouanno E."/>
            <person name="Herpin A."/>
            <person name="Schartl M."/>
            <person name="Postlethwait J."/>
            <person name="Schaerlinger B."/>
            <person name="Chardard D."/>
            <person name="Lecocq T."/>
            <person name="Poncet C."/>
            <person name="Jaffrelo L."/>
            <person name="Lampietro C."/>
            <person name="Guiguen Y."/>
        </authorList>
    </citation>
    <scope>NUCLEOTIDE SEQUENCE [LARGE SCALE GENOMIC DNA]</scope>
    <source>
        <tissue evidence="1">Blood</tissue>
    </source>
</reference>
<sequence>MCHPEYKVAIRLHLDPGEWSIGTPLLQLEASLGCTRKPPYSSLARAPRDPCFASLLNLHFFLRFSVRPVQPLESSGRSTALLYVRLHFQSNTRGEKNTLEILNNVAEASRVWKIEDILI</sequence>